<keyword evidence="3" id="KW-1185">Reference proteome</keyword>
<gene>
    <name evidence="2" type="ORF">DN745_03875</name>
</gene>
<dbReference type="Proteomes" id="UP000249799">
    <property type="component" value="Chromosome"/>
</dbReference>
<protein>
    <recommendedName>
        <fullName evidence="4">Cell division protein ZapA</fullName>
    </recommendedName>
</protein>
<dbReference type="Pfam" id="PF05164">
    <property type="entry name" value="ZapA"/>
    <property type="match status" value="1"/>
</dbReference>
<name>A0A2Z4FI90_9DELT</name>
<dbReference type="InterPro" id="IPR053712">
    <property type="entry name" value="Bac_CellDiv_Activator"/>
</dbReference>
<dbReference type="AlphaFoldDB" id="A0A2Z4FI90"/>
<feature type="compositionally biased region" description="Basic and acidic residues" evidence="1">
    <location>
        <begin position="35"/>
        <end position="47"/>
    </location>
</feature>
<proteinExistence type="predicted"/>
<evidence type="ECO:0000256" key="1">
    <source>
        <dbReference type="SAM" id="MobiDB-lite"/>
    </source>
</evidence>
<dbReference type="InterPro" id="IPR007838">
    <property type="entry name" value="Cell_div_ZapA-like"/>
</dbReference>
<organism evidence="2 3">
    <name type="scientific">Bradymonas sediminis</name>
    <dbReference type="NCBI Taxonomy" id="1548548"/>
    <lineage>
        <taxon>Bacteria</taxon>
        <taxon>Deltaproteobacteria</taxon>
        <taxon>Bradymonadales</taxon>
        <taxon>Bradymonadaceae</taxon>
        <taxon>Bradymonas</taxon>
    </lineage>
</organism>
<dbReference type="KEGG" id="bsed:DN745_03875"/>
<dbReference type="SUPFAM" id="SSF102829">
    <property type="entry name" value="Cell division protein ZapA-like"/>
    <property type="match status" value="1"/>
</dbReference>
<dbReference type="EMBL" id="CP030032">
    <property type="protein sequence ID" value="AWV88525.1"/>
    <property type="molecule type" value="Genomic_DNA"/>
</dbReference>
<dbReference type="Gene3D" id="6.10.250.790">
    <property type="match status" value="1"/>
</dbReference>
<accession>A0A2Z4FI90</accession>
<feature type="region of interest" description="Disordered" evidence="1">
    <location>
        <begin position="23"/>
        <end position="49"/>
    </location>
</feature>
<dbReference type="InterPro" id="IPR036192">
    <property type="entry name" value="Cell_div_ZapA-like_sf"/>
</dbReference>
<sequence>MFLMDFAGRLGVVSKGSKVSNIDRMGTQTSSDDSVDARASRTTRGVERAPVPRSHNVRIGGQRLSIRTTHEAAFVESLADHIDQKVSELQKMAPSAPLSKLLMLASMTVAEELFDARQEIDRLRDEITECTGTMFSLLDQASSQE</sequence>
<reference evidence="2 3" key="1">
    <citation type="submission" date="2018-06" db="EMBL/GenBank/DDBJ databases">
        <title>Lujinxingia sediminis gen. nov. sp. nov., a new facultative anaerobic member of the class Deltaproteobacteria, and proposal of Lujinxingaceae fam. nov.</title>
        <authorList>
            <person name="Guo L.-Y."/>
            <person name="Li C.-M."/>
            <person name="Wang S."/>
            <person name="Du Z.-J."/>
        </authorList>
    </citation>
    <scope>NUCLEOTIDE SEQUENCE [LARGE SCALE GENOMIC DNA]</scope>
    <source>
        <strain evidence="2 3">FA350</strain>
    </source>
</reference>
<dbReference type="OrthoDB" id="5514434at2"/>
<evidence type="ECO:0008006" key="4">
    <source>
        <dbReference type="Google" id="ProtNLM"/>
    </source>
</evidence>
<evidence type="ECO:0000313" key="2">
    <source>
        <dbReference type="EMBL" id="AWV88525.1"/>
    </source>
</evidence>
<evidence type="ECO:0000313" key="3">
    <source>
        <dbReference type="Proteomes" id="UP000249799"/>
    </source>
</evidence>